<comment type="caution">
    <text evidence="2">The sequence shown here is derived from an EMBL/GenBank/DDBJ whole genome shotgun (WGS) entry which is preliminary data.</text>
</comment>
<organism evidence="2 3">
    <name type="scientific">Pseudocohnilembus persalinus</name>
    <name type="common">Ciliate</name>
    <dbReference type="NCBI Taxonomy" id="266149"/>
    <lineage>
        <taxon>Eukaryota</taxon>
        <taxon>Sar</taxon>
        <taxon>Alveolata</taxon>
        <taxon>Ciliophora</taxon>
        <taxon>Intramacronucleata</taxon>
        <taxon>Oligohymenophorea</taxon>
        <taxon>Scuticociliatia</taxon>
        <taxon>Philasterida</taxon>
        <taxon>Pseudocohnilembidae</taxon>
        <taxon>Pseudocohnilembus</taxon>
    </lineage>
</organism>
<sequence length="334" mass="38905">MQLYQEIQIAKKNAKRIINQAKLNGQRQHKNQNTETDYEENQNTTGPNNFITQYPDAKYYINPPQKSSQTLLQQQQQQSNKNLTKIEQLRQNDTYQKKQRQRPISAAILSIKEEVKVHREMMNDPKFNTLMKKKTAQKLDTGIKGSMRRISSAQTNFHLKQNQSQNKTLVTKNSQPNLLKLRPQTALSNQKFPQNQLTQTQSVKNVVNSVKQNYDAWNLKKTQSPPNTINIYSLDKEKEIADNSKGWNFSSKLYKPSNIVKTKMQRKTSMDDLNLKNSALFFDDVLDDKISQWESRQDTNEKLEVFVPYGNVKQTNYHVNVPWSASTRNVSTYK</sequence>
<gene>
    <name evidence="2" type="ORF">PPERSA_07684</name>
</gene>
<accession>A0A0V0QIN8</accession>
<dbReference type="Proteomes" id="UP000054937">
    <property type="component" value="Unassembled WGS sequence"/>
</dbReference>
<dbReference type="EMBL" id="LDAU01000159">
    <property type="protein sequence ID" value="KRX02039.1"/>
    <property type="molecule type" value="Genomic_DNA"/>
</dbReference>
<dbReference type="InParanoid" id="A0A0V0QIN8"/>
<keyword evidence="3" id="KW-1185">Reference proteome</keyword>
<reference evidence="2 3" key="1">
    <citation type="journal article" date="2015" name="Sci. Rep.">
        <title>Genome of the facultative scuticociliatosis pathogen Pseudocohnilembus persalinus provides insight into its virulence through horizontal gene transfer.</title>
        <authorList>
            <person name="Xiong J."/>
            <person name="Wang G."/>
            <person name="Cheng J."/>
            <person name="Tian M."/>
            <person name="Pan X."/>
            <person name="Warren A."/>
            <person name="Jiang C."/>
            <person name="Yuan D."/>
            <person name="Miao W."/>
        </authorList>
    </citation>
    <scope>NUCLEOTIDE SEQUENCE [LARGE SCALE GENOMIC DNA]</scope>
    <source>
        <strain evidence="2">36N120E</strain>
    </source>
</reference>
<dbReference type="AlphaFoldDB" id="A0A0V0QIN8"/>
<feature type="region of interest" description="Disordered" evidence="1">
    <location>
        <begin position="22"/>
        <end position="52"/>
    </location>
</feature>
<evidence type="ECO:0000256" key="1">
    <source>
        <dbReference type="SAM" id="MobiDB-lite"/>
    </source>
</evidence>
<name>A0A0V0QIN8_PSEPJ</name>
<protein>
    <submittedName>
        <fullName evidence="2">Uncharacterized protein</fullName>
    </submittedName>
</protein>
<evidence type="ECO:0000313" key="3">
    <source>
        <dbReference type="Proteomes" id="UP000054937"/>
    </source>
</evidence>
<evidence type="ECO:0000313" key="2">
    <source>
        <dbReference type="EMBL" id="KRX02039.1"/>
    </source>
</evidence>
<proteinExistence type="predicted"/>